<accession>A0A9P1BMQ6</accession>
<comment type="similarity">
    <text evidence="2">Belongs to the ubiquitin-activating E1 family.</text>
</comment>
<dbReference type="Proteomes" id="UP001152797">
    <property type="component" value="Unassembled WGS sequence"/>
</dbReference>
<dbReference type="OrthoDB" id="432354at2759"/>
<dbReference type="GO" id="GO:0006511">
    <property type="term" value="P:ubiquitin-dependent protein catabolic process"/>
    <property type="evidence" value="ECO:0007669"/>
    <property type="project" value="TreeGrafter"/>
</dbReference>
<dbReference type="EMBL" id="CAMXCT030000249">
    <property type="protein sequence ID" value="CAL4763480.1"/>
    <property type="molecule type" value="Genomic_DNA"/>
</dbReference>
<dbReference type="Pfam" id="PF00899">
    <property type="entry name" value="ThiF"/>
    <property type="match status" value="1"/>
</dbReference>
<evidence type="ECO:0000313" key="7">
    <source>
        <dbReference type="EMBL" id="CAL4763480.1"/>
    </source>
</evidence>
<evidence type="ECO:0000256" key="3">
    <source>
        <dbReference type="ARBA" id="ARBA00022598"/>
    </source>
</evidence>
<comment type="pathway">
    <text evidence="1">Protein modification; protein ubiquitination.</text>
</comment>
<proteinExistence type="inferred from homology"/>
<dbReference type="InterPro" id="IPR035985">
    <property type="entry name" value="Ubiquitin-activating_enz"/>
</dbReference>
<dbReference type="PANTHER" id="PTHR10953:SF4">
    <property type="entry name" value="UBIQUITIN-ACTIVATING ENZYME E1 C-TERMINAL DOMAIN-CONTAINING PROTEIN"/>
    <property type="match status" value="1"/>
</dbReference>
<dbReference type="GO" id="GO:0005634">
    <property type="term" value="C:nucleus"/>
    <property type="evidence" value="ECO:0007669"/>
    <property type="project" value="TreeGrafter"/>
</dbReference>
<dbReference type="GO" id="GO:0004839">
    <property type="term" value="F:ubiquitin activating enzyme activity"/>
    <property type="evidence" value="ECO:0007669"/>
    <property type="project" value="TreeGrafter"/>
</dbReference>
<evidence type="ECO:0000313" key="8">
    <source>
        <dbReference type="Proteomes" id="UP001152797"/>
    </source>
</evidence>
<evidence type="ECO:0000256" key="1">
    <source>
        <dbReference type="ARBA" id="ARBA00004906"/>
    </source>
</evidence>
<dbReference type="InterPro" id="IPR042063">
    <property type="entry name" value="Ubi_acti_E1_SCCH"/>
</dbReference>
<dbReference type="GO" id="GO:0005737">
    <property type="term" value="C:cytoplasm"/>
    <property type="evidence" value="ECO:0007669"/>
    <property type="project" value="TreeGrafter"/>
</dbReference>
<dbReference type="Gene3D" id="1.10.10.2660">
    <property type="entry name" value="Ubiquitin-activating enzyme E1, SCCH domain"/>
    <property type="match status" value="1"/>
</dbReference>
<dbReference type="InterPro" id="IPR000594">
    <property type="entry name" value="ThiF_NAD_FAD-bd"/>
</dbReference>
<keyword evidence="3" id="KW-0436">Ligase</keyword>
<sequence>MLSQGRGYGAVVVTMLMSQQLLVALNEAARGVGAAFVLSVNMGVTTSIFSDFGPKHVISDEDGEPTQMLAVSAAEVVPVSNIVKVHGCSEGDAVLVLTLASDHGLQDGDMIALDDMRGTLSGFNGRQVKVRRFGVVSPTDAKVDLKDVAVKEMLKNTTGEVLTNFQRQYDHYKSEFDASGSEGKFKQREITLFNRLVLDIEASNLELWRDYQSGGLVNSVKPAVTKEYQSFAQSLTFTANPQMMDQEAWHAGAGCWVQLAIAAALRFRDSKGRFPALLNEEDAKELADMAKTLSEEQKSQEGACWLQKVEWGFPSGEAVEDMAALEANFKRFSMLFETELTGLCAFLGGVVAQEVIKKTGKFTPIEQWVHHDDDSLVQPGASPGEYAGTRYAYQAAVLGSSFMDDIRKQRVFLVGCGALGCEYLKGLALMGACSGPGGKLIVTDMDRIEVSNLSRQFLFRQTDVGNPKSTSARRVVKGWNPDLNIEALEKGVGVTSEDFFDDNFWTDLDLCWNALDNVVARKYTDKCCLWYGLPLLESGTLGTKCNSDVFLPHLTKSYNDGIETDANEAQIAMCTLRSFPYLPLHCIEFAKQAYFSDYMEFAPQQYESFRKDPPGFFEQLDAMSEAEQFKALKMIKGIIELQQTSQIDFDACIRAAFNHYCRDFIISIRDLVYNCDEIERSTGKPFWTGTKRRPVEAKWDSANPPVEAMEYLYATANCYAFMWKVPFVRNRAAFHQRVVELGLQVPEWSPPSAGKVETEEDDGEKVDPAAIEALKGELYAVNPADLAECEAHDFEKDDDTNFHIDFLTVSTNLRASNYDIKHTERSTVKVTAGRIIPALATTTAMICGLVDVEFLKLVLGKHREEGALDKFYNANINLATGLQAMNLFRPEPAIVLKTKLPGSVAEFTSWDKVEIQGEISLEELIKQLESKLGGELQRLYPVGNDKVSIYTRSQVKMLDWKIELEGGKATIEPDEVFSTWPQLKMAVQMLGRVPDGPARKNFENQVLSAAKSLQGVKDNFHSRCQSNTSEAYVSMLRPSDEEAEKQKYFDAVLQKRSYLSLQADMLTAEGEDADLPLIKYTFR</sequence>
<dbReference type="InterPro" id="IPR045886">
    <property type="entry name" value="ThiF/MoeB/HesA"/>
</dbReference>
<evidence type="ECO:0000259" key="5">
    <source>
        <dbReference type="Pfam" id="PF10585"/>
    </source>
</evidence>
<organism evidence="6">
    <name type="scientific">Cladocopium goreaui</name>
    <dbReference type="NCBI Taxonomy" id="2562237"/>
    <lineage>
        <taxon>Eukaryota</taxon>
        <taxon>Sar</taxon>
        <taxon>Alveolata</taxon>
        <taxon>Dinophyceae</taxon>
        <taxon>Suessiales</taxon>
        <taxon>Symbiodiniaceae</taxon>
        <taxon>Cladocopium</taxon>
    </lineage>
</organism>
<reference evidence="6" key="1">
    <citation type="submission" date="2022-10" db="EMBL/GenBank/DDBJ databases">
        <authorList>
            <person name="Chen Y."/>
            <person name="Dougan E. K."/>
            <person name="Chan C."/>
            <person name="Rhodes N."/>
            <person name="Thang M."/>
        </authorList>
    </citation>
    <scope>NUCLEOTIDE SEQUENCE</scope>
</reference>
<evidence type="ECO:0000259" key="4">
    <source>
        <dbReference type="Pfam" id="PF00899"/>
    </source>
</evidence>
<protein>
    <submittedName>
        <fullName evidence="7">Ubiquitin-activating enzyme E1 C-terminal domain-containing protein</fullName>
    </submittedName>
</protein>
<name>A0A9P1BMQ6_9DINO</name>
<dbReference type="Pfam" id="PF10585">
    <property type="entry name" value="UBA_E1_SCCH"/>
    <property type="match status" value="1"/>
</dbReference>
<gene>
    <name evidence="6" type="ORF">C1SCF055_LOCUS4418</name>
</gene>
<dbReference type="SUPFAM" id="SSF69572">
    <property type="entry name" value="Activating enzymes of the ubiquitin-like proteins"/>
    <property type="match status" value="2"/>
</dbReference>
<evidence type="ECO:0000256" key="2">
    <source>
        <dbReference type="ARBA" id="ARBA00005673"/>
    </source>
</evidence>
<comment type="caution">
    <text evidence="6">The sequence shown here is derived from an EMBL/GenBank/DDBJ whole genome shotgun (WGS) entry which is preliminary data.</text>
</comment>
<feature type="domain" description="THIF-type NAD/FAD binding fold" evidence="4">
    <location>
        <begin position="393"/>
        <end position="887"/>
    </location>
</feature>
<keyword evidence="8" id="KW-1185">Reference proteome</keyword>
<feature type="domain" description="Ubiquitin-activating enzyme SCCH" evidence="5">
    <location>
        <begin position="580"/>
        <end position="829"/>
    </location>
</feature>
<dbReference type="EMBL" id="CAMXCT020000249">
    <property type="protein sequence ID" value="CAL1129543.1"/>
    <property type="molecule type" value="Genomic_DNA"/>
</dbReference>
<dbReference type="Gene3D" id="3.40.50.12550">
    <property type="entry name" value="Ubiquitin-activating enzyme E1, inactive adenylation domain, subdomain 2"/>
    <property type="match status" value="1"/>
</dbReference>
<evidence type="ECO:0000313" key="6">
    <source>
        <dbReference type="EMBL" id="CAI3976168.1"/>
    </source>
</evidence>
<dbReference type="InterPro" id="IPR019572">
    <property type="entry name" value="UBA_E1_SCCH"/>
</dbReference>
<dbReference type="AlphaFoldDB" id="A0A9P1BMQ6"/>
<dbReference type="Gene3D" id="3.40.50.720">
    <property type="entry name" value="NAD(P)-binding Rossmann-like Domain"/>
    <property type="match status" value="1"/>
</dbReference>
<dbReference type="PANTHER" id="PTHR10953">
    <property type="entry name" value="UBIQUITIN-ACTIVATING ENZYME E1"/>
    <property type="match status" value="1"/>
</dbReference>
<reference evidence="7 8" key="2">
    <citation type="submission" date="2024-05" db="EMBL/GenBank/DDBJ databases">
        <authorList>
            <person name="Chen Y."/>
            <person name="Shah S."/>
            <person name="Dougan E. K."/>
            <person name="Thang M."/>
            <person name="Chan C."/>
        </authorList>
    </citation>
    <scope>NUCLEOTIDE SEQUENCE [LARGE SCALE GENOMIC DNA]</scope>
</reference>
<dbReference type="GO" id="GO:0006974">
    <property type="term" value="P:DNA damage response"/>
    <property type="evidence" value="ECO:0007669"/>
    <property type="project" value="TreeGrafter"/>
</dbReference>
<dbReference type="EMBL" id="CAMXCT010000249">
    <property type="protein sequence ID" value="CAI3976168.1"/>
    <property type="molecule type" value="Genomic_DNA"/>
</dbReference>